<organism evidence="1 2">
    <name type="scientific">Porites lobata</name>
    <dbReference type="NCBI Taxonomy" id="104759"/>
    <lineage>
        <taxon>Eukaryota</taxon>
        <taxon>Metazoa</taxon>
        <taxon>Cnidaria</taxon>
        <taxon>Anthozoa</taxon>
        <taxon>Hexacorallia</taxon>
        <taxon>Scleractinia</taxon>
        <taxon>Fungiina</taxon>
        <taxon>Poritidae</taxon>
        <taxon>Porites</taxon>
    </lineage>
</organism>
<dbReference type="Pfam" id="PF04665">
    <property type="entry name" value="Pox_A32"/>
    <property type="match status" value="1"/>
</dbReference>
<keyword evidence="2" id="KW-1185">Reference proteome</keyword>
<evidence type="ECO:0000313" key="2">
    <source>
        <dbReference type="Proteomes" id="UP001159405"/>
    </source>
</evidence>
<feature type="non-terminal residue" evidence="1">
    <location>
        <position position="313"/>
    </location>
</feature>
<proteinExistence type="predicted"/>
<protein>
    <submittedName>
        <fullName evidence="1">Uncharacterized protein</fullName>
    </submittedName>
</protein>
<dbReference type="Proteomes" id="UP001159405">
    <property type="component" value="Unassembled WGS sequence"/>
</dbReference>
<name>A0ABN8NF52_9CNID</name>
<evidence type="ECO:0000313" key="1">
    <source>
        <dbReference type="EMBL" id="CAH3107111.1"/>
    </source>
</evidence>
<sequence length="313" mass="35623">MEIPNYDSTSGPDKKYKQLFPYMPLDTFRMLICGNSGSGKTNLLYHMLIKPLLYYDEIYLYPRNLEQDKYQNLIQKMRELSSKLGYEILHVSNDEITPVTEMDYEDNKKLVIFDDYVCDKNQRHGSPTTTRLTVDSNIDMKNRYRITNLNPPLDLKEPATKYYVDNTFLDRDGSYPMKGNLNMGNNRIFNLPAPNGGNQPTPLAFTDLKYLHVAGTNKMTNNLNMDNKKIINLRPPTSNTDATTKKYVDDSIPDTNLSNYLKKDGTVPMTGDFNVGNNKIVGLATPVSNTDAATKKYVDDNTGSPDLSDYLKK</sequence>
<accession>A0ABN8NF52</accession>
<reference evidence="1 2" key="1">
    <citation type="submission" date="2022-05" db="EMBL/GenBank/DDBJ databases">
        <authorList>
            <consortium name="Genoscope - CEA"/>
            <person name="William W."/>
        </authorList>
    </citation>
    <scope>NUCLEOTIDE SEQUENCE [LARGE SCALE GENOMIC DNA]</scope>
</reference>
<gene>
    <name evidence="1" type="ORF">PLOB_00014782</name>
</gene>
<comment type="caution">
    <text evidence="1">The sequence shown here is derived from an EMBL/GenBank/DDBJ whole genome shotgun (WGS) entry which is preliminary data.</text>
</comment>
<dbReference type="EMBL" id="CALNXK010000019">
    <property type="protein sequence ID" value="CAH3107111.1"/>
    <property type="molecule type" value="Genomic_DNA"/>
</dbReference>
<dbReference type="InterPro" id="IPR006758">
    <property type="entry name" value="A32L"/>
</dbReference>